<evidence type="ECO:0000256" key="4">
    <source>
        <dbReference type="ARBA" id="ARBA00022475"/>
    </source>
</evidence>
<keyword evidence="5 8" id="KW-0812">Transmembrane</keyword>
<feature type="transmembrane region" description="Helical" evidence="8">
    <location>
        <begin position="213"/>
        <end position="235"/>
    </location>
</feature>
<evidence type="ECO:0000256" key="1">
    <source>
        <dbReference type="ARBA" id="ARBA00004651"/>
    </source>
</evidence>
<dbReference type="GO" id="GO:0005886">
    <property type="term" value="C:plasma membrane"/>
    <property type="evidence" value="ECO:0007669"/>
    <property type="project" value="UniProtKB-SubCell"/>
</dbReference>
<keyword evidence="7 8" id="KW-0472">Membrane</keyword>
<feature type="transmembrane region" description="Helical" evidence="8">
    <location>
        <begin position="242"/>
        <end position="262"/>
    </location>
</feature>
<evidence type="ECO:0000256" key="6">
    <source>
        <dbReference type="ARBA" id="ARBA00022989"/>
    </source>
</evidence>
<organism evidence="9 10">
    <name type="scientific">Poriferisphaera corsica</name>
    <dbReference type="NCBI Taxonomy" id="2528020"/>
    <lineage>
        <taxon>Bacteria</taxon>
        <taxon>Pseudomonadati</taxon>
        <taxon>Planctomycetota</taxon>
        <taxon>Phycisphaerae</taxon>
        <taxon>Phycisphaerales</taxon>
        <taxon>Phycisphaeraceae</taxon>
        <taxon>Poriferisphaera</taxon>
    </lineage>
</organism>
<feature type="transmembrane region" description="Helical" evidence="8">
    <location>
        <begin position="12"/>
        <end position="31"/>
    </location>
</feature>
<evidence type="ECO:0000256" key="7">
    <source>
        <dbReference type="ARBA" id="ARBA00023136"/>
    </source>
</evidence>
<feature type="transmembrane region" description="Helical" evidence="8">
    <location>
        <begin position="150"/>
        <end position="175"/>
    </location>
</feature>
<comment type="subcellular location">
    <subcellularLocation>
        <location evidence="1 8">Cell membrane</location>
        <topology evidence="1 8">Multi-pass membrane protein</topology>
    </subcellularLocation>
</comment>
<evidence type="ECO:0000256" key="8">
    <source>
        <dbReference type="RuleBase" id="RU363041"/>
    </source>
</evidence>
<accession>A0A517YQT4</accession>
<dbReference type="InterPro" id="IPR002781">
    <property type="entry name" value="TM_pro_TauE-like"/>
</dbReference>
<keyword evidence="4 8" id="KW-1003">Cell membrane</keyword>
<comment type="similarity">
    <text evidence="2 8">Belongs to the 4-toluene sulfonate uptake permease (TSUP) (TC 2.A.102) family.</text>
</comment>
<dbReference type="PANTHER" id="PTHR30269">
    <property type="entry name" value="TRANSMEMBRANE PROTEIN YFCA"/>
    <property type="match status" value="1"/>
</dbReference>
<evidence type="ECO:0000256" key="5">
    <source>
        <dbReference type="ARBA" id="ARBA00022692"/>
    </source>
</evidence>
<name>A0A517YQT4_9BACT</name>
<dbReference type="Pfam" id="PF01925">
    <property type="entry name" value="TauE"/>
    <property type="match status" value="1"/>
</dbReference>
<evidence type="ECO:0000313" key="9">
    <source>
        <dbReference type="EMBL" id="QDU32578.1"/>
    </source>
</evidence>
<evidence type="ECO:0000256" key="2">
    <source>
        <dbReference type="ARBA" id="ARBA00009142"/>
    </source>
</evidence>
<evidence type="ECO:0000313" key="10">
    <source>
        <dbReference type="Proteomes" id="UP000317369"/>
    </source>
</evidence>
<proteinExistence type="inferred from homology"/>
<dbReference type="EMBL" id="CP036425">
    <property type="protein sequence ID" value="QDU32578.1"/>
    <property type="molecule type" value="Genomic_DNA"/>
</dbReference>
<dbReference type="Proteomes" id="UP000317369">
    <property type="component" value="Chromosome"/>
</dbReference>
<dbReference type="InterPro" id="IPR052017">
    <property type="entry name" value="TSUP"/>
</dbReference>
<protein>
    <recommendedName>
        <fullName evidence="8">Probable membrane transporter protein</fullName>
    </recommendedName>
</protein>
<dbReference type="KEGG" id="pcor:KS4_06120"/>
<evidence type="ECO:0000256" key="3">
    <source>
        <dbReference type="ARBA" id="ARBA00022448"/>
    </source>
</evidence>
<sequence>MSIWLNQFFDGMPIWTAYIALPLIGVIAGFVNTMAGGGSFLTLPALMFFFDLSPKAANATNRLSVLLQTGTSTAMFHKHGFTDIRLAFKLLLPALCGSTLGGYITEILPADWFSLVFGGAMLTMAIVLFFKPRLLLATDRHPMQNPAGEFFTFFLIGIYGGFLQAGVGLLLLVGLTMFHPKDLAKSNAVKVTIAFLQTFPPIAIFAWHGQIVWGYGLLLALGTMTGAVIGAKFAIKKGAKSVFTFVVIVAILTSIKLIWSGLSAIA</sequence>
<gene>
    <name evidence="9" type="ORF">KS4_06120</name>
</gene>
<keyword evidence="10" id="KW-1185">Reference proteome</keyword>
<feature type="transmembrane region" description="Helical" evidence="8">
    <location>
        <begin position="86"/>
        <end position="105"/>
    </location>
</feature>
<dbReference type="AlphaFoldDB" id="A0A517YQT4"/>
<dbReference type="PANTHER" id="PTHR30269:SF0">
    <property type="entry name" value="MEMBRANE TRANSPORTER PROTEIN YFCA-RELATED"/>
    <property type="match status" value="1"/>
</dbReference>
<reference evidence="9 10" key="1">
    <citation type="submission" date="2019-02" db="EMBL/GenBank/DDBJ databases">
        <title>Deep-cultivation of Planctomycetes and their phenomic and genomic characterization uncovers novel biology.</title>
        <authorList>
            <person name="Wiegand S."/>
            <person name="Jogler M."/>
            <person name="Boedeker C."/>
            <person name="Pinto D."/>
            <person name="Vollmers J."/>
            <person name="Rivas-Marin E."/>
            <person name="Kohn T."/>
            <person name="Peeters S.H."/>
            <person name="Heuer A."/>
            <person name="Rast P."/>
            <person name="Oberbeckmann S."/>
            <person name="Bunk B."/>
            <person name="Jeske O."/>
            <person name="Meyerdierks A."/>
            <person name="Storesund J.E."/>
            <person name="Kallscheuer N."/>
            <person name="Luecker S."/>
            <person name="Lage O.M."/>
            <person name="Pohl T."/>
            <person name="Merkel B.J."/>
            <person name="Hornburger P."/>
            <person name="Mueller R.-W."/>
            <person name="Bruemmer F."/>
            <person name="Labrenz M."/>
            <person name="Spormann A.M."/>
            <person name="Op den Camp H."/>
            <person name="Overmann J."/>
            <person name="Amann R."/>
            <person name="Jetten M.S.M."/>
            <person name="Mascher T."/>
            <person name="Medema M.H."/>
            <person name="Devos D.P."/>
            <person name="Kaster A.-K."/>
            <person name="Ovreas L."/>
            <person name="Rohde M."/>
            <person name="Galperin M.Y."/>
            <person name="Jogler C."/>
        </authorList>
    </citation>
    <scope>NUCLEOTIDE SEQUENCE [LARGE SCALE GENOMIC DNA]</scope>
    <source>
        <strain evidence="9 10">KS4</strain>
    </source>
</reference>
<dbReference type="OrthoDB" id="554695at2"/>
<feature type="transmembrane region" description="Helical" evidence="8">
    <location>
        <begin position="112"/>
        <end position="130"/>
    </location>
</feature>
<keyword evidence="6 8" id="KW-1133">Transmembrane helix</keyword>
<keyword evidence="3" id="KW-0813">Transport</keyword>